<gene>
    <name evidence="2" type="ORF">BJ508DRAFT_336721</name>
</gene>
<feature type="compositionally biased region" description="Polar residues" evidence="1">
    <location>
        <begin position="8"/>
        <end position="17"/>
    </location>
</feature>
<protein>
    <submittedName>
        <fullName evidence="2">Uncharacterized protein</fullName>
    </submittedName>
</protein>
<dbReference type="EMBL" id="ML120034">
    <property type="protein sequence ID" value="RPA70850.1"/>
    <property type="molecule type" value="Genomic_DNA"/>
</dbReference>
<evidence type="ECO:0000313" key="3">
    <source>
        <dbReference type="Proteomes" id="UP000275078"/>
    </source>
</evidence>
<name>A0A3N4HFA3_ASCIM</name>
<feature type="compositionally biased region" description="Low complexity" evidence="1">
    <location>
        <begin position="171"/>
        <end position="194"/>
    </location>
</feature>
<evidence type="ECO:0000256" key="1">
    <source>
        <dbReference type="SAM" id="MobiDB-lite"/>
    </source>
</evidence>
<dbReference type="Proteomes" id="UP000275078">
    <property type="component" value="Unassembled WGS sequence"/>
</dbReference>
<proteinExistence type="predicted"/>
<dbReference type="AlphaFoldDB" id="A0A3N4HFA3"/>
<feature type="compositionally biased region" description="Polar residues" evidence="1">
    <location>
        <begin position="32"/>
        <end position="41"/>
    </location>
</feature>
<accession>A0A3N4HFA3</accession>
<organism evidence="2 3">
    <name type="scientific">Ascobolus immersus RN42</name>
    <dbReference type="NCBI Taxonomy" id="1160509"/>
    <lineage>
        <taxon>Eukaryota</taxon>
        <taxon>Fungi</taxon>
        <taxon>Dikarya</taxon>
        <taxon>Ascomycota</taxon>
        <taxon>Pezizomycotina</taxon>
        <taxon>Pezizomycetes</taxon>
        <taxon>Pezizales</taxon>
        <taxon>Ascobolaceae</taxon>
        <taxon>Ascobolus</taxon>
    </lineage>
</organism>
<reference evidence="2 3" key="1">
    <citation type="journal article" date="2018" name="Nat. Ecol. Evol.">
        <title>Pezizomycetes genomes reveal the molecular basis of ectomycorrhizal truffle lifestyle.</title>
        <authorList>
            <person name="Murat C."/>
            <person name="Payen T."/>
            <person name="Noel B."/>
            <person name="Kuo A."/>
            <person name="Morin E."/>
            <person name="Chen J."/>
            <person name="Kohler A."/>
            <person name="Krizsan K."/>
            <person name="Balestrini R."/>
            <person name="Da Silva C."/>
            <person name="Montanini B."/>
            <person name="Hainaut M."/>
            <person name="Levati E."/>
            <person name="Barry K.W."/>
            <person name="Belfiori B."/>
            <person name="Cichocki N."/>
            <person name="Clum A."/>
            <person name="Dockter R.B."/>
            <person name="Fauchery L."/>
            <person name="Guy J."/>
            <person name="Iotti M."/>
            <person name="Le Tacon F."/>
            <person name="Lindquist E.A."/>
            <person name="Lipzen A."/>
            <person name="Malagnac F."/>
            <person name="Mello A."/>
            <person name="Molinier V."/>
            <person name="Miyauchi S."/>
            <person name="Poulain J."/>
            <person name="Riccioni C."/>
            <person name="Rubini A."/>
            <person name="Sitrit Y."/>
            <person name="Splivallo R."/>
            <person name="Traeger S."/>
            <person name="Wang M."/>
            <person name="Zifcakova L."/>
            <person name="Wipf D."/>
            <person name="Zambonelli A."/>
            <person name="Paolocci F."/>
            <person name="Nowrousian M."/>
            <person name="Ottonello S."/>
            <person name="Baldrian P."/>
            <person name="Spatafora J.W."/>
            <person name="Henrissat B."/>
            <person name="Nagy L.G."/>
            <person name="Aury J.M."/>
            <person name="Wincker P."/>
            <person name="Grigoriev I.V."/>
            <person name="Bonfante P."/>
            <person name="Martin F.M."/>
        </authorList>
    </citation>
    <scope>NUCLEOTIDE SEQUENCE [LARGE SCALE GENOMIC DNA]</scope>
    <source>
        <strain evidence="2 3">RN42</strain>
    </source>
</reference>
<feature type="compositionally biased region" description="Low complexity" evidence="1">
    <location>
        <begin position="18"/>
        <end position="31"/>
    </location>
</feature>
<feature type="region of interest" description="Disordered" evidence="1">
    <location>
        <begin position="1"/>
        <end position="130"/>
    </location>
</feature>
<evidence type="ECO:0000313" key="2">
    <source>
        <dbReference type="EMBL" id="RPA70850.1"/>
    </source>
</evidence>
<feature type="compositionally biased region" description="Low complexity" evidence="1">
    <location>
        <begin position="102"/>
        <end position="130"/>
    </location>
</feature>
<dbReference type="STRING" id="1160509.A0A3N4HFA3"/>
<feature type="region of interest" description="Disordered" evidence="1">
    <location>
        <begin position="154"/>
        <end position="218"/>
    </location>
</feature>
<feature type="compositionally biased region" description="Polar residues" evidence="1">
    <location>
        <begin position="49"/>
        <end position="90"/>
    </location>
</feature>
<keyword evidence="3" id="KW-1185">Reference proteome</keyword>
<sequence length="218" mass="22229">MTKDITGPQPSTPAQPVTNTLFSSTYSLTSTPGQSSESSPKTAGAEVASPSSTPSNIDLEKNSSTNTTAAESVEASNNDSVSTAVNTAPVATNPVESVLSASVTDTPSPTNPTTSISSNPAPVETATANASNTTTIAVSTADVSTEPVKPVFSEAVKDIPSTTDRKKSISTNPAPVEPATATTTVATTKSTSAPQKRGNLGSLLQVFKPQKKSEKRFQ</sequence>